<dbReference type="EMBL" id="FZOW01000003">
    <property type="protein sequence ID" value="SNS58783.1"/>
    <property type="molecule type" value="Genomic_DNA"/>
</dbReference>
<protein>
    <submittedName>
        <fullName evidence="1">Uncharacterized protein</fullName>
    </submittedName>
</protein>
<evidence type="ECO:0000313" key="2">
    <source>
        <dbReference type="Proteomes" id="UP000198327"/>
    </source>
</evidence>
<reference evidence="2" key="1">
    <citation type="submission" date="2017-06" db="EMBL/GenBank/DDBJ databases">
        <authorList>
            <person name="Varghese N."/>
            <person name="Submissions S."/>
        </authorList>
    </citation>
    <scope>NUCLEOTIDE SEQUENCE [LARGE SCALE GENOMIC DNA]</scope>
    <source>
        <strain evidence="2">JCM 23211</strain>
    </source>
</reference>
<name>A0A239FRG4_9NOCA</name>
<dbReference type="OrthoDB" id="4465701at2"/>
<proteinExistence type="predicted"/>
<dbReference type="RefSeq" id="WP_089244588.1">
    <property type="nucleotide sequence ID" value="NZ_FZOW01000003.1"/>
</dbReference>
<evidence type="ECO:0000313" key="1">
    <source>
        <dbReference type="EMBL" id="SNS58783.1"/>
    </source>
</evidence>
<dbReference type="Proteomes" id="UP000198327">
    <property type="component" value="Unassembled WGS sequence"/>
</dbReference>
<sequence length="97" mass="10507">MILPVLLLDDGRYLTLSGEVLPAVTMVADARKRVFTTARGDRIERPPLYADRDWDAARELAPGPAVTLAEKPASINRWVKAAERGGLVLAELTAVPA</sequence>
<accession>A0A239FRG4</accession>
<dbReference type="AlphaFoldDB" id="A0A239FRG4"/>
<keyword evidence="2" id="KW-1185">Reference proteome</keyword>
<organism evidence="1 2">
    <name type="scientific">Rhodococcoides kyotonense</name>
    <dbReference type="NCBI Taxonomy" id="398843"/>
    <lineage>
        <taxon>Bacteria</taxon>
        <taxon>Bacillati</taxon>
        <taxon>Actinomycetota</taxon>
        <taxon>Actinomycetes</taxon>
        <taxon>Mycobacteriales</taxon>
        <taxon>Nocardiaceae</taxon>
        <taxon>Rhodococcoides</taxon>
    </lineage>
</organism>
<gene>
    <name evidence="1" type="ORF">SAMN05421642_103397</name>
</gene>